<dbReference type="InterPro" id="IPR056693">
    <property type="entry name" value="DUF7791"/>
</dbReference>
<evidence type="ECO:0000313" key="5">
    <source>
        <dbReference type="EMBL" id="KAF2486004.1"/>
    </source>
</evidence>
<dbReference type="AlphaFoldDB" id="A0A6A6Q1Z6"/>
<dbReference type="InterPro" id="IPR027417">
    <property type="entry name" value="P-loop_NTPase"/>
</dbReference>
<dbReference type="Pfam" id="PF24883">
    <property type="entry name" value="NPHP3_N"/>
    <property type="match status" value="1"/>
</dbReference>
<dbReference type="RefSeq" id="XP_033592573.1">
    <property type="nucleotide sequence ID" value="XM_033738031.1"/>
</dbReference>
<evidence type="ECO:0000259" key="4">
    <source>
        <dbReference type="Pfam" id="PF25053"/>
    </source>
</evidence>
<evidence type="ECO:0000313" key="6">
    <source>
        <dbReference type="Proteomes" id="UP000799767"/>
    </source>
</evidence>
<name>A0A6A6Q1Z6_9PEZI</name>
<dbReference type="Pfam" id="PF25053">
    <property type="entry name" value="DUF7791"/>
    <property type="match status" value="1"/>
</dbReference>
<keyword evidence="6" id="KW-1185">Reference proteome</keyword>
<keyword evidence="1" id="KW-0677">Repeat</keyword>
<evidence type="ECO:0000256" key="2">
    <source>
        <dbReference type="SAM" id="MobiDB-lite"/>
    </source>
</evidence>
<dbReference type="PANTHER" id="PTHR10039:SF5">
    <property type="entry name" value="NACHT DOMAIN-CONTAINING PROTEIN"/>
    <property type="match status" value="1"/>
</dbReference>
<dbReference type="SUPFAM" id="SSF52540">
    <property type="entry name" value="P-loop containing nucleoside triphosphate hydrolases"/>
    <property type="match status" value="1"/>
</dbReference>
<gene>
    <name evidence="5" type="ORF">BDY17DRAFT_342973</name>
</gene>
<feature type="domain" description="Nephrocystin 3-like N-terminal" evidence="3">
    <location>
        <begin position="264"/>
        <end position="434"/>
    </location>
</feature>
<dbReference type="Gene3D" id="3.40.50.300">
    <property type="entry name" value="P-loop containing nucleotide triphosphate hydrolases"/>
    <property type="match status" value="1"/>
</dbReference>
<reference evidence="5" key="1">
    <citation type="journal article" date="2020" name="Stud. Mycol.">
        <title>101 Dothideomycetes genomes: a test case for predicting lifestyles and emergence of pathogens.</title>
        <authorList>
            <person name="Haridas S."/>
            <person name="Albert R."/>
            <person name="Binder M."/>
            <person name="Bloem J."/>
            <person name="Labutti K."/>
            <person name="Salamov A."/>
            <person name="Andreopoulos B."/>
            <person name="Baker S."/>
            <person name="Barry K."/>
            <person name="Bills G."/>
            <person name="Bluhm B."/>
            <person name="Cannon C."/>
            <person name="Castanera R."/>
            <person name="Culley D."/>
            <person name="Daum C."/>
            <person name="Ezra D."/>
            <person name="Gonzalez J."/>
            <person name="Henrissat B."/>
            <person name="Kuo A."/>
            <person name="Liang C."/>
            <person name="Lipzen A."/>
            <person name="Lutzoni F."/>
            <person name="Magnuson J."/>
            <person name="Mondo S."/>
            <person name="Nolan M."/>
            <person name="Ohm R."/>
            <person name="Pangilinan J."/>
            <person name="Park H.-J."/>
            <person name="Ramirez L."/>
            <person name="Alfaro M."/>
            <person name="Sun H."/>
            <person name="Tritt A."/>
            <person name="Yoshinaga Y."/>
            <person name="Zwiers L.-H."/>
            <person name="Turgeon B."/>
            <person name="Goodwin S."/>
            <person name="Spatafora J."/>
            <person name="Crous P."/>
            <person name="Grigoriev I."/>
        </authorList>
    </citation>
    <scope>NUCLEOTIDE SEQUENCE</scope>
    <source>
        <strain evidence="5">CBS 113389</strain>
    </source>
</reference>
<evidence type="ECO:0000256" key="1">
    <source>
        <dbReference type="ARBA" id="ARBA00022737"/>
    </source>
</evidence>
<sequence length="959" mass="107866">MPEPPSPLTAASATLSFLDFATNFLDTALKGSALPGSTTQDPQELAREAEQLKTVDATRDLPKDLLSDKQAADAKDTEAERGLQRALERCKLLADKVIAALQGCQVESKDGSKSVKVDEKRKGEMEKCRKEMETLRVECASQLLRLLNERQSADAKKLDRLRQRDASMEARVARRFERLRQELTTALSQKGSKDKDKSSRPLSIILNDMLIEARHVKMAQEILLSLRYDGMESRKHTIAETHGVTYEWVFSSPKSLRRQKGMQANFSEWLEKDGGIFWITGHAGSGKSTLMKFVENHETTRAKLQEWATGYKLVKAGHYFWVNGSGLQKSQLGLLRALCFAILRQCPDLLPQLCEERWNAGDARQQHEKEWSISELQRILHLLQTSEFKETDEKVRFAFFVDGLDEYSGDYEELLSDLRQLATSPHIKICAASRPWNLFEEALGRDPTRMFTMQELTSDDIAEYVRDTLEDDAKFLELEKHDARAAKLVDDIISRANGVFLWVYLVVRRILRSINNGDSLEVVEENVSHFPSNLDDYFKHMLDTVDIFQQRETAQIFRVCIRARQPLALLAFSILDPDNPISKRLASDQPVDQKDVDAMHDKMDKQIRLRGPDLLEVIRDGRYIHVTFTHRSVRDFLTHNNMDTLFESRTGADFQTGEPFEPLSALCRMTLLTLQRLELITDPETAREHYYALITDCLDYAQDLEVAQHTVAFRELNQLESILEANATTIATKMDTNRTNPLLPLAIRRNLCLFIKQRAAQGPSTLQPTLQAPDRPLLHYALPRFTLRAPGPPTLLPEMTSILLSNGSNPNTQSYLHDAEPPFTLRKGSIYFLYLRTLYSLSKRPKLRPRGSGALMVTEALIEAGASYVPNCLTEDGNKGEREILEFCFGKVEAARLVGLRAAGGAASAANGGANGSEGQEVKGGRTGSGTARRPSWAKARSSFRRLSIGTSGSAVSSS</sequence>
<feature type="region of interest" description="Disordered" evidence="2">
    <location>
        <begin position="56"/>
        <end position="77"/>
    </location>
</feature>
<protein>
    <submittedName>
        <fullName evidence="5">Uncharacterized protein</fullName>
    </submittedName>
</protein>
<organism evidence="5 6">
    <name type="scientific">Neohortaea acidophila</name>
    <dbReference type="NCBI Taxonomy" id="245834"/>
    <lineage>
        <taxon>Eukaryota</taxon>
        <taxon>Fungi</taxon>
        <taxon>Dikarya</taxon>
        <taxon>Ascomycota</taxon>
        <taxon>Pezizomycotina</taxon>
        <taxon>Dothideomycetes</taxon>
        <taxon>Dothideomycetidae</taxon>
        <taxon>Mycosphaerellales</taxon>
        <taxon>Teratosphaeriaceae</taxon>
        <taxon>Neohortaea</taxon>
    </lineage>
</organism>
<dbReference type="EMBL" id="MU001632">
    <property type="protein sequence ID" value="KAF2486004.1"/>
    <property type="molecule type" value="Genomic_DNA"/>
</dbReference>
<dbReference type="Proteomes" id="UP000799767">
    <property type="component" value="Unassembled WGS sequence"/>
</dbReference>
<feature type="domain" description="DUF7791" evidence="4">
    <location>
        <begin position="549"/>
        <end position="682"/>
    </location>
</feature>
<dbReference type="GeneID" id="54479033"/>
<accession>A0A6A6Q1Z6</accession>
<evidence type="ECO:0000259" key="3">
    <source>
        <dbReference type="Pfam" id="PF24883"/>
    </source>
</evidence>
<feature type="region of interest" description="Disordered" evidence="2">
    <location>
        <begin position="906"/>
        <end position="943"/>
    </location>
</feature>
<dbReference type="PANTHER" id="PTHR10039">
    <property type="entry name" value="AMELOGENIN"/>
    <property type="match status" value="1"/>
</dbReference>
<dbReference type="InterPro" id="IPR056884">
    <property type="entry name" value="NPHP3-like_N"/>
</dbReference>
<dbReference type="OrthoDB" id="443402at2759"/>
<proteinExistence type="predicted"/>